<dbReference type="Proteomes" id="UP000515163">
    <property type="component" value="Unplaced"/>
</dbReference>
<evidence type="ECO:0000256" key="1">
    <source>
        <dbReference type="SAM" id="MobiDB-lite"/>
    </source>
</evidence>
<dbReference type="GeneID" id="116286801"/>
<reference evidence="4" key="1">
    <citation type="submission" date="2025-08" db="UniProtKB">
        <authorList>
            <consortium name="RefSeq"/>
        </authorList>
    </citation>
    <scope>IDENTIFICATION</scope>
    <source>
        <tissue evidence="4">Tentacle</tissue>
    </source>
</reference>
<dbReference type="KEGG" id="aten:116286801"/>
<dbReference type="SMART" id="SM00394">
    <property type="entry name" value="RIIa"/>
    <property type="match status" value="1"/>
</dbReference>
<proteinExistence type="predicted"/>
<dbReference type="Pfam" id="PF00612">
    <property type="entry name" value="IQ"/>
    <property type="match status" value="10"/>
</dbReference>
<dbReference type="InterPro" id="IPR003117">
    <property type="entry name" value="cAMP_dep_PK_reg_su_I/II_a/b"/>
</dbReference>
<dbReference type="Gene3D" id="1.20.5.190">
    <property type="match status" value="4"/>
</dbReference>
<name>A0A6P8GYF0_ACTTE</name>
<dbReference type="PANTHER" id="PTHR10699">
    <property type="entry name" value="NEUROMODULIN"/>
    <property type="match status" value="1"/>
</dbReference>
<sequence length="470" mass="53319">MAFNNRAKLDVPKGFRNLLEGLTLEVLRVKPTNIPKFAAEYFKERLVLRQERGYDECLLGSQIDGFYHYEPNRPENTNKLLDMTVQDSLKSTSVQPPPTSATTLSEDEAALKIQAGFHGYKVRQEIELQNRSAEKIQAGYRGYACRKDIKNKNEAASKIQAGFRGQRVRRGKETAGQDHEETGKEYQTRQTGFQDENVAATKIQAGFRGYQARKGTKTNGENTRQAKIEDENEAANKIQARFRGYQVRKGRGSQSSMKKILGTSLSSSHCNGEKLHEKLPDKEEAAKRIQAGYRGYRDRKEIARQNKASSKIQAGYRGYKDRKELKMKKGASVKIQAAYRGYHDRKELETKHKASTTIQAGYRGHKVRKIKINQSEAAVKIQAQYRGYRVRKGIKSGGETLNKNQIKLLDIAHQDSRFSFSLPQEDVKFEGNLDSDSDTDIDKVVNKIEAKKTEIKEDKKDDANGDKNQV</sequence>
<feature type="domain" description="RIIa" evidence="2">
    <location>
        <begin position="13"/>
        <end position="51"/>
    </location>
</feature>
<feature type="region of interest" description="Disordered" evidence="1">
    <location>
        <begin position="161"/>
        <end position="190"/>
    </location>
</feature>
<dbReference type="Pfam" id="PF02197">
    <property type="entry name" value="RIIa"/>
    <property type="match status" value="1"/>
</dbReference>
<dbReference type="CDD" id="cd23767">
    <property type="entry name" value="IQCD"/>
    <property type="match status" value="2"/>
</dbReference>
<dbReference type="InParanoid" id="A0A6P8GYF0"/>
<evidence type="ECO:0000259" key="2">
    <source>
        <dbReference type="SMART" id="SM00394"/>
    </source>
</evidence>
<dbReference type="Gene3D" id="1.20.890.10">
    <property type="entry name" value="cAMP-dependent protein kinase regulatory subunit, dimerization-anchoring domain"/>
    <property type="match status" value="1"/>
</dbReference>
<dbReference type="RefSeq" id="XP_031549244.1">
    <property type="nucleotide sequence ID" value="XM_031693384.1"/>
</dbReference>
<dbReference type="GO" id="GO:0005516">
    <property type="term" value="F:calmodulin binding"/>
    <property type="evidence" value="ECO:0007669"/>
    <property type="project" value="TreeGrafter"/>
</dbReference>
<dbReference type="PROSITE" id="PS50096">
    <property type="entry name" value="IQ"/>
    <property type="match status" value="10"/>
</dbReference>
<dbReference type="AlphaFoldDB" id="A0A6P8GYF0"/>
<dbReference type="InterPro" id="IPR047579">
    <property type="entry name" value="DD_CABYR_SP17"/>
</dbReference>
<dbReference type="SMART" id="SM00015">
    <property type="entry name" value="IQ"/>
    <property type="match status" value="10"/>
</dbReference>
<dbReference type="FunFam" id="1.20.5.190:FF:000055">
    <property type="entry name" value="Putative microtubule-associated protein futsch"/>
    <property type="match status" value="3"/>
</dbReference>
<dbReference type="SUPFAM" id="SSF52540">
    <property type="entry name" value="P-loop containing nucleoside triphosphate hydrolases"/>
    <property type="match status" value="3"/>
</dbReference>
<organism evidence="3 4">
    <name type="scientific">Actinia tenebrosa</name>
    <name type="common">Australian red waratah sea anemone</name>
    <dbReference type="NCBI Taxonomy" id="6105"/>
    <lineage>
        <taxon>Eukaryota</taxon>
        <taxon>Metazoa</taxon>
        <taxon>Cnidaria</taxon>
        <taxon>Anthozoa</taxon>
        <taxon>Hexacorallia</taxon>
        <taxon>Actiniaria</taxon>
        <taxon>Actiniidae</taxon>
        <taxon>Actinia</taxon>
    </lineage>
</organism>
<dbReference type="PANTHER" id="PTHR10699:SF27">
    <property type="entry name" value="RIIA DOMAIN-CONTAINING PROTEIN"/>
    <property type="match status" value="1"/>
</dbReference>
<feature type="compositionally biased region" description="Basic and acidic residues" evidence="1">
    <location>
        <begin position="171"/>
        <end position="187"/>
    </location>
</feature>
<dbReference type="OrthoDB" id="252964at2759"/>
<evidence type="ECO:0000313" key="3">
    <source>
        <dbReference type="Proteomes" id="UP000515163"/>
    </source>
</evidence>
<gene>
    <name evidence="4" type="primary">LOC116286801</name>
</gene>
<accession>A0A6P8GYF0</accession>
<dbReference type="SUPFAM" id="SSF47391">
    <property type="entry name" value="Dimerization-anchoring domain of cAMP-dependent PK regulatory subunit"/>
    <property type="match status" value="1"/>
</dbReference>
<evidence type="ECO:0000313" key="4">
    <source>
        <dbReference type="RefSeq" id="XP_031549244.1"/>
    </source>
</evidence>
<keyword evidence="3" id="KW-1185">Reference proteome</keyword>
<protein>
    <submittedName>
        <fullName evidence="4">Abnormal spindle-like microcephaly-associated protein homolog</fullName>
    </submittedName>
</protein>
<dbReference type="InterPro" id="IPR027417">
    <property type="entry name" value="P-loop_NTPase"/>
</dbReference>
<dbReference type="CDD" id="cd12100">
    <property type="entry name" value="DD_CABYR_SP17"/>
    <property type="match status" value="1"/>
</dbReference>
<dbReference type="InterPro" id="IPR000048">
    <property type="entry name" value="IQ_motif_EF-hand-BS"/>
</dbReference>